<reference evidence="1" key="1">
    <citation type="submission" date="2015-12" db="EMBL/GenBank/DDBJ databases">
        <title>The first report of fully sequenced SIM-encoding plasmid pHN39-SIM.</title>
        <authorList>
            <person name="Sun F."/>
            <person name="Zhou D."/>
            <person name="Wang Q."/>
            <person name="Feng J."/>
            <person name="Feng W."/>
            <person name="Luo W."/>
            <person name="Zhang D."/>
            <person name="Chen Y."/>
            <person name="Qiu X."/>
            <person name="Yin Z."/>
            <person name="Chen W."/>
            <person name="Xia P."/>
        </authorList>
    </citation>
    <scope>NUCLEOTIDE SEQUENCE</scope>
    <source>
        <strain evidence="1">HN39</strain>
        <plasmid evidence="1">pHN39-SIM</plasmid>
    </source>
</reference>
<keyword evidence="1" id="KW-0614">Plasmid</keyword>
<geneLocation type="plasmid" evidence="1">
    <name>pHN39-SIM</name>
</geneLocation>
<accession>A0A3G1DGY1</accession>
<dbReference type="AlphaFoldDB" id="A0A3G1DGY1"/>
<organism evidence="1">
    <name type="scientific">Pseudomonas aeruginosa</name>
    <dbReference type="NCBI Taxonomy" id="287"/>
    <lineage>
        <taxon>Bacteria</taxon>
        <taxon>Pseudomonadati</taxon>
        <taxon>Pseudomonadota</taxon>
        <taxon>Gammaproteobacteria</taxon>
        <taxon>Pseudomonadales</taxon>
        <taxon>Pseudomonadaceae</taxon>
        <taxon>Pseudomonas</taxon>
    </lineage>
</organism>
<protein>
    <submittedName>
        <fullName evidence="1">Uncharacterized protein</fullName>
    </submittedName>
</protein>
<name>A0A3G1DGY1_PSEAI</name>
<dbReference type="EMBL" id="KU254577">
    <property type="protein sequence ID" value="AMP35936.1"/>
    <property type="molecule type" value="Genomic_DNA"/>
</dbReference>
<sequence>MGRRIGLPSPKPVPRELAPPEARFWSPLQIARNPLKDSWASDEKSTKAPLPLSYSAATGHQFDFNAAILGATLGGVVGGNGRAGACTKGLQARRIDAIAAQREKGD</sequence>
<proteinExistence type="predicted"/>
<evidence type="ECO:0000313" key="1">
    <source>
        <dbReference type="EMBL" id="AMP35936.1"/>
    </source>
</evidence>